<dbReference type="Proteomes" id="UP000826234">
    <property type="component" value="Unassembled WGS sequence"/>
</dbReference>
<proteinExistence type="predicted"/>
<organism evidence="1 2">
    <name type="scientific">Phrynosoma platyrhinos</name>
    <name type="common">Desert horned lizard</name>
    <dbReference type="NCBI Taxonomy" id="52577"/>
    <lineage>
        <taxon>Eukaryota</taxon>
        <taxon>Metazoa</taxon>
        <taxon>Chordata</taxon>
        <taxon>Craniata</taxon>
        <taxon>Vertebrata</taxon>
        <taxon>Euteleostomi</taxon>
        <taxon>Lepidosauria</taxon>
        <taxon>Squamata</taxon>
        <taxon>Bifurcata</taxon>
        <taxon>Unidentata</taxon>
        <taxon>Episquamata</taxon>
        <taxon>Toxicofera</taxon>
        <taxon>Iguania</taxon>
        <taxon>Phrynosomatidae</taxon>
        <taxon>Phrynosomatinae</taxon>
        <taxon>Phrynosoma</taxon>
    </lineage>
</organism>
<protein>
    <submittedName>
        <fullName evidence="1">Uncharacterized protein</fullName>
    </submittedName>
</protein>
<evidence type="ECO:0000313" key="2">
    <source>
        <dbReference type="Proteomes" id="UP000826234"/>
    </source>
</evidence>
<keyword evidence="2" id="KW-1185">Reference proteome</keyword>
<evidence type="ECO:0000313" key="1">
    <source>
        <dbReference type="EMBL" id="KAH0619187.1"/>
    </source>
</evidence>
<accession>A0ABQ7SPG4</accession>
<sequence length="202" mass="23446">MSQKNKLNFVAEAQIWKDHLETEREAARRWPSRWGFLLTPVEELIKDEKKQPAKPKIPLPEHLQIRPVTPVEKYIKVRQWHCSFKWQSNFLKYPNPYFGKLPKDSSSVVLQCAAAWRQELSPLFGSVGGTNGPEEKEKEKEKKEEGIISITIHPSPPVPQTTQGFIGWRSTVPGLELERYYQIRSCKGAFHKDLQWPNEPTD</sequence>
<dbReference type="PANTHER" id="PTHR31909:SF3">
    <property type="entry name" value="SIMILAR TO PROTEIN C20ORF85 HOMOLOG"/>
    <property type="match status" value="1"/>
</dbReference>
<reference evidence="1 2" key="1">
    <citation type="journal article" date="2022" name="Gigascience">
        <title>A chromosome-level genome assembly and annotation of the desert horned lizard, Phrynosoma platyrhinos, provides insight into chromosomal rearrangements among reptiles.</title>
        <authorList>
            <person name="Koochekian N."/>
            <person name="Ascanio A."/>
            <person name="Farleigh K."/>
            <person name="Card D.C."/>
            <person name="Schield D.R."/>
            <person name="Castoe T.A."/>
            <person name="Jezkova T."/>
        </authorList>
    </citation>
    <scope>NUCLEOTIDE SEQUENCE [LARGE SCALE GENOMIC DNA]</scope>
    <source>
        <strain evidence="1">NK-2021</strain>
    </source>
</reference>
<dbReference type="EMBL" id="JAIPUX010005289">
    <property type="protein sequence ID" value="KAH0619187.1"/>
    <property type="molecule type" value="Genomic_DNA"/>
</dbReference>
<name>A0ABQ7SPG4_PHRPL</name>
<comment type="caution">
    <text evidence="1">The sequence shown here is derived from an EMBL/GenBank/DDBJ whole genome shotgun (WGS) entry which is preliminary data.</text>
</comment>
<dbReference type="InterPro" id="IPR020339">
    <property type="entry name" value="C20orf85-like"/>
</dbReference>
<dbReference type="Pfam" id="PF14945">
    <property type="entry name" value="LLC1"/>
    <property type="match status" value="2"/>
</dbReference>
<gene>
    <name evidence="1" type="ORF">JD844_018973</name>
</gene>
<dbReference type="PANTHER" id="PTHR31909">
    <property type="entry name" value="CHROMOSOME 20 ORF85 FAMILY MEMBER"/>
    <property type="match status" value="1"/>
</dbReference>